<dbReference type="GO" id="GO:0006614">
    <property type="term" value="P:SRP-dependent cotranslational protein targeting to membrane"/>
    <property type="evidence" value="ECO:0007669"/>
    <property type="project" value="InterPro"/>
</dbReference>
<comment type="caution">
    <text evidence="11">The sequence shown here is derived from an EMBL/GenBank/DDBJ whole genome shotgun (WGS) entry which is preliminary data.</text>
</comment>
<dbReference type="GO" id="GO:0005525">
    <property type="term" value="F:GTP binding"/>
    <property type="evidence" value="ECO:0007669"/>
    <property type="project" value="UniProtKB-UniRule"/>
</dbReference>
<dbReference type="InterPro" id="IPR022941">
    <property type="entry name" value="SRP54"/>
</dbReference>
<evidence type="ECO:0000256" key="4">
    <source>
        <dbReference type="ARBA" id="ARBA00022884"/>
    </source>
</evidence>
<comment type="subcellular location">
    <subcellularLocation>
        <location evidence="9">Cytoplasm</location>
    </subcellularLocation>
    <text evidence="9">The SRP-RNC complex is targeted to the cytoplasmic membrane.</text>
</comment>
<dbReference type="SUPFAM" id="SSF47446">
    <property type="entry name" value="Signal peptide-binding domain"/>
    <property type="match status" value="1"/>
</dbReference>
<evidence type="ECO:0000259" key="10">
    <source>
        <dbReference type="PROSITE" id="PS00300"/>
    </source>
</evidence>
<dbReference type="HAMAP" id="MF_00306">
    <property type="entry name" value="SRP54"/>
    <property type="match status" value="1"/>
</dbReference>
<dbReference type="SUPFAM" id="SSF52540">
    <property type="entry name" value="P-loop containing nucleoside triphosphate hydrolases"/>
    <property type="match status" value="1"/>
</dbReference>
<keyword evidence="2 9" id="KW-0547">Nucleotide-binding</keyword>
<dbReference type="GO" id="GO:0008312">
    <property type="term" value="F:7S RNA binding"/>
    <property type="evidence" value="ECO:0007669"/>
    <property type="project" value="InterPro"/>
</dbReference>
<dbReference type="SMART" id="SM00382">
    <property type="entry name" value="AAA"/>
    <property type="match status" value="1"/>
</dbReference>
<dbReference type="Gene3D" id="3.40.50.300">
    <property type="entry name" value="P-loop containing nucleotide triphosphate hydrolases"/>
    <property type="match status" value="1"/>
</dbReference>
<evidence type="ECO:0000313" key="11">
    <source>
        <dbReference type="EMBL" id="NDY94478.1"/>
    </source>
</evidence>
<dbReference type="SMART" id="SM00962">
    <property type="entry name" value="SRP54"/>
    <property type="match status" value="1"/>
</dbReference>
<keyword evidence="4 9" id="KW-0694">RNA-binding</keyword>
<dbReference type="EMBL" id="JAAGSC010000031">
    <property type="protein sequence ID" value="NDY94478.1"/>
    <property type="molecule type" value="Genomic_DNA"/>
</dbReference>
<dbReference type="CDD" id="cd18539">
    <property type="entry name" value="SRP_G"/>
    <property type="match status" value="1"/>
</dbReference>
<comment type="similarity">
    <text evidence="1 9">Belongs to the GTP-binding SRP family. SRP54 subfamily.</text>
</comment>
<dbReference type="RefSeq" id="WP_164209727.1">
    <property type="nucleotide sequence ID" value="NZ_JAAGSC010000031.1"/>
</dbReference>
<comment type="catalytic activity">
    <reaction evidence="8 9">
        <text>GTP + H2O = GDP + phosphate + H(+)</text>
        <dbReference type="Rhea" id="RHEA:19669"/>
        <dbReference type="ChEBI" id="CHEBI:15377"/>
        <dbReference type="ChEBI" id="CHEBI:15378"/>
        <dbReference type="ChEBI" id="CHEBI:37565"/>
        <dbReference type="ChEBI" id="CHEBI:43474"/>
        <dbReference type="ChEBI" id="CHEBI:58189"/>
        <dbReference type="EC" id="3.6.5.4"/>
    </reaction>
</comment>
<dbReference type="InterPro" id="IPR000897">
    <property type="entry name" value="SRP54_GTPase_dom"/>
</dbReference>
<feature type="binding site" evidence="9">
    <location>
        <begin position="107"/>
        <end position="114"/>
    </location>
    <ligand>
        <name>GTP</name>
        <dbReference type="ChEBI" id="CHEBI:37565"/>
    </ligand>
</feature>
<dbReference type="Gene3D" id="1.10.260.30">
    <property type="entry name" value="Signal recognition particle, SRP54 subunit, M-domain"/>
    <property type="match status" value="1"/>
</dbReference>
<dbReference type="Pfam" id="PF00448">
    <property type="entry name" value="SRP54"/>
    <property type="match status" value="1"/>
</dbReference>
<dbReference type="InterPro" id="IPR013822">
    <property type="entry name" value="Signal_recog_particl_SRP54_hlx"/>
</dbReference>
<comment type="function">
    <text evidence="9">Involved in targeting and insertion of nascent membrane proteins into the cytoplasmic membrane. Binds to the hydrophobic signal sequence of the ribosome-nascent chain (RNC) as it emerges from the ribosomes. The SRP-RNC complex is then targeted to the cytoplasmic membrane where it interacts with the SRP receptor FtsY. Interaction with FtsY leads to the transfer of the RNC complex to the Sec translocase for insertion into the membrane, the hydrolysis of GTP by both Ffh and FtsY, and the dissociation of the SRP-FtsY complex into the individual components.</text>
</comment>
<dbReference type="AlphaFoldDB" id="A0A845UV70"/>
<gene>
    <name evidence="9 11" type="primary">ffh</name>
    <name evidence="11" type="ORF">G3I74_01870</name>
</gene>
<keyword evidence="12" id="KW-1185">Reference proteome</keyword>
<dbReference type="InterPro" id="IPR042101">
    <property type="entry name" value="SRP54_N_sf"/>
</dbReference>
<comment type="subunit">
    <text evidence="9">Part of the signal recognition particle protein translocation system, which is composed of SRP and FtsY. SRP is a ribonucleoprotein composed of Ffh and a 4.5S RNA molecule.</text>
</comment>
<keyword evidence="3 9" id="KW-0378">Hydrolase</keyword>
<dbReference type="Gene3D" id="1.20.120.140">
    <property type="entry name" value="Signal recognition particle SRP54, nucleotide-binding domain"/>
    <property type="match status" value="1"/>
</dbReference>
<keyword evidence="5 9" id="KW-0342">GTP-binding</keyword>
<evidence type="ECO:0000256" key="5">
    <source>
        <dbReference type="ARBA" id="ARBA00023134"/>
    </source>
</evidence>
<feature type="domain" description="SRP54-type proteins GTP-binding" evidence="10">
    <location>
        <begin position="269"/>
        <end position="282"/>
    </location>
</feature>
<keyword evidence="9" id="KW-0963">Cytoplasm</keyword>
<name>A0A845UV70_9GAMM</name>
<evidence type="ECO:0000256" key="9">
    <source>
        <dbReference type="HAMAP-Rule" id="MF_00306"/>
    </source>
</evidence>
<dbReference type="InterPro" id="IPR004125">
    <property type="entry name" value="Signal_recog_particle_SRP54_M"/>
</dbReference>
<organism evidence="11 12">
    <name type="scientific">Wenzhouxiangella limi</name>
    <dbReference type="NCBI Taxonomy" id="2707351"/>
    <lineage>
        <taxon>Bacteria</taxon>
        <taxon>Pseudomonadati</taxon>
        <taxon>Pseudomonadota</taxon>
        <taxon>Gammaproteobacteria</taxon>
        <taxon>Chromatiales</taxon>
        <taxon>Wenzhouxiangellaceae</taxon>
        <taxon>Wenzhouxiangella</taxon>
    </lineage>
</organism>
<feature type="binding site" evidence="9">
    <location>
        <begin position="190"/>
        <end position="194"/>
    </location>
    <ligand>
        <name>GTP</name>
        <dbReference type="ChEBI" id="CHEBI:37565"/>
    </ligand>
</feature>
<dbReference type="SMART" id="SM00963">
    <property type="entry name" value="SRP54_N"/>
    <property type="match status" value="1"/>
</dbReference>
<evidence type="ECO:0000256" key="8">
    <source>
        <dbReference type="ARBA" id="ARBA00048027"/>
    </source>
</evidence>
<keyword evidence="6 9" id="KW-0733">Signal recognition particle</keyword>
<dbReference type="InterPro" id="IPR003593">
    <property type="entry name" value="AAA+_ATPase"/>
</dbReference>
<dbReference type="NCBIfam" id="TIGR00959">
    <property type="entry name" value="ffh"/>
    <property type="match status" value="1"/>
</dbReference>
<evidence type="ECO:0000256" key="1">
    <source>
        <dbReference type="ARBA" id="ARBA00005450"/>
    </source>
</evidence>
<evidence type="ECO:0000256" key="3">
    <source>
        <dbReference type="ARBA" id="ARBA00022801"/>
    </source>
</evidence>
<evidence type="ECO:0000256" key="6">
    <source>
        <dbReference type="ARBA" id="ARBA00023135"/>
    </source>
</evidence>
<dbReference type="GO" id="GO:0048500">
    <property type="term" value="C:signal recognition particle"/>
    <property type="evidence" value="ECO:0007669"/>
    <property type="project" value="UniProtKB-UniRule"/>
</dbReference>
<dbReference type="InterPro" id="IPR004780">
    <property type="entry name" value="SRP"/>
</dbReference>
<evidence type="ECO:0000256" key="7">
    <source>
        <dbReference type="ARBA" id="ARBA00023274"/>
    </source>
</evidence>
<evidence type="ECO:0000313" key="12">
    <source>
        <dbReference type="Proteomes" id="UP000484885"/>
    </source>
</evidence>
<accession>A0A845UV70</accession>
<dbReference type="Pfam" id="PF02978">
    <property type="entry name" value="SRP_SPB"/>
    <property type="match status" value="1"/>
</dbReference>
<comment type="domain">
    <text evidence="9">Composed of three domains: the N-terminal N domain, which is responsible for interactions with the ribosome, the central G domain, which binds GTP, and the C-terminal M domain, which binds the RNA and the signal sequence of the RNC.</text>
</comment>
<dbReference type="PROSITE" id="PS00300">
    <property type="entry name" value="SRP54"/>
    <property type="match status" value="1"/>
</dbReference>
<dbReference type="Proteomes" id="UP000484885">
    <property type="component" value="Unassembled WGS sequence"/>
</dbReference>
<feature type="binding site" evidence="9">
    <location>
        <begin position="248"/>
        <end position="251"/>
    </location>
    <ligand>
        <name>GTP</name>
        <dbReference type="ChEBI" id="CHEBI:37565"/>
    </ligand>
</feature>
<dbReference type="GO" id="GO:0003924">
    <property type="term" value="F:GTPase activity"/>
    <property type="evidence" value="ECO:0007669"/>
    <property type="project" value="UniProtKB-UniRule"/>
</dbReference>
<keyword evidence="7 9" id="KW-0687">Ribonucleoprotein</keyword>
<proteinExistence type="inferred from homology"/>
<evidence type="ECO:0000256" key="2">
    <source>
        <dbReference type="ARBA" id="ARBA00022741"/>
    </source>
</evidence>
<protein>
    <recommendedName>
        <fullName evidence="9">Signal recognition particle protein</fullName>
        <ecNumber evidence="9">3.6.5.4</ecNumber>
    </recommendedName>
    <alternativeName>
        <fullName evidence="9">Fifty-four homolog</fullName>
    </alternativeName>
</protein>
<dbReference type="PANTHER" id="PTHR11564">
    <property type="entry name" value="SIGNAL RECOGNITION PARTICLE 54K PROTEIN SRP54"/>
    <property type="match status" value="1"/>
</dbReference>
<dbReference type="EC" id="3.6.5.4" evidence="9"/>
<dbReference type="FunFam" id="3.40.50.300:FF:000022">
    <property type="entry name" value="Signal recognition particle 54 kDa subunit"/>
    <property type="match status" value="1"/>
</dbReference>
<reference evidence="11 12" key="1">
    <citation type="submission" date="2020-02" db="EMBL/GenBank/DDBJ databases">
        <authorList>
            <person name="Zhang X.-Y."/>
        </authorList>
    </citation>
    <scope>NUCLEOTIDE SEQUENCE [LARGE SCALE GENOMIC DNA]</scope>
    <source>
        <strain evidence="11 12">C33</strain>
    </source>
</reference>
<dbReference type="PANTHER" id="PTHR11564:SF5">
    <property type="entry name" value="SIGNAL RECOGNITION PARTICLE SUBUNIT SRP54"/>
    <property type="match status" value="1"/>
</dbReference>
<sequence>MFDQLSQRLTGSLERLRGRGRLTEDNIREALREVRVALLEADVALPVVRDFIAQVSERAIGREVTASLKPGQALVKVVHEELKRLLGEEQVGLNLDRQPPVVILLAGLQGAGKTTTAGKLAHQLKERHAKRVLLASCDVYRPAAIDQLETLAGQVEADFFRSAETADAVRIAADAVAEARRRFAEVVIVDTAGRLAVDEAMMDEIRRIHSAIDPAEVLFVVDSMTGQDAANTALAFHQALPLTGVILTKTDGDARGGAALSVRQITGAPIKYLGTGEKIDGLEPFHPDRLASRILGMGDVLSLVEEVERKVDQKKARALAGKVGKASRRFGMDDLKEQLQQMEKLGGVGSMLDKLPGMNRLPEAARAQMDDRQTRRMIAVINSMTPKERRYPDLIKGSRKRRIALGSGLQIQDVNRLLKQHKQMQKMMKKVGNKGAMSKMMKRLPGGGGMPGGGMPF</sequence>
<dbReference type="InterPro" id="IPR027417">
    <property type="entry name" value="P-loop_NTPase"/>
</dbReference>
<dbReference type="InterPro" id="IPR036891">
    <property type="entry name" value="Signal_recog_part_SRP54_M_sf"/>
</dbReference>
<dbReference type="Pfam" id="PF02881">
    <property type="entry name" value="SRP54_N"/>
    <property type="match status" value="1"/>
</dbReference>